<evidence type="ECO:0000256" key="10">
    <source>
        <dbReference type="ARBA" id="ARBA00023136"/>
    </source>
</evidence>
<dbReference type="SMART" id="SM00382">
    <property type="entry name" value="AAA"/>
    <property type="match status" value="1"/>
</dbReference>
<dbReference type="PANTHER" id="PTHR43134:SF3">
    <property type="entry name" value="FLAGELLAR BIOSYNTHESIS PROTEIN FLHF"/>
    <property type="match status" value="1"/>
</dbReference>
<evidence type="ECO:0000256" key="1">
    <source>
        <dbReference type="ARBA" id="ARBA00004413"/>
    </source>
</evidence>
<evidence type="ECO:0000256" key="8">
    <source>
        <dbReference type="ARBA" id="ARBA00022927"/>
    </source>
</evidence>
<proteinExistence type="inferred from homology"/>
<keyword evidence="8" id="KW-0653">Protein transport</keyword>
<dbReference type="InterPro" id="IPR047040">
    <property type="entry name" value="FlhF__GTPase_dom"/>
</dbReference>
<evidence type="ECO:0000256" key="9">
    <source>
        <dbReference type="ARBA" id="ARBA00023134"/>
    </source>
</evidence>
<evidence type="ECO:0000256" key="6">
    <source>
        <dbReference type="ARBA" id="ARBA00022741"/>
    </source>
</evidence>
<dbReference type="InterPro" id="IPR003593">
    <property type="entry name" value="AAA+_ATPase"/>
</dbReference>
<dbReference type="RefSeq" id="WP_101344098.1">
    <property type="nucleotide sequence ID" value="NZ_PJAI02000009.1"/>
</dbReference>
<keyword evidence="11" id="KW-1006">Bacterial flagellum protein export</keyword>
<feature type="region of interest" description="Disordered" evidence="14">
    <location>
        <begin position="78"/>
        <end position="169"/>
    </location>
</feature>
<gene>
    <name evidence="17" type="primary">flhF</name>
    <name evidence="17" type="ORF">CWS31_009685</name>
</gene>
<evidence type="ECO:0000256" key="5">
    <source>
        <dbReference type="ARBA" id="ARBA00022475"/>
    </source>
</evidence>
<comment type="caution">
    <text evidence="17">The sequence shown here is derived from an EMBL/GenBank/DDBJ whole genome shotgun (WGS) entry which is preliminary data.</text>
</comment>
<evidence type="ECO:0000256" key="11">
    <source>
        <dbReference type="ARBA" id="ARBA00023225"/>
    </source>
</evidence>
<evidence type="ECO:0000256" key="13">
    <source>
        <dbReference type="NCBIfam" id="TIGR03499"/>
    </source>
</evidence>
<sequence>MKIRRFVAKDMRTALAEIKEELGVDAVIMSNKKIPEGVELMAAVDYNQSVPVAKFADKSMQNANRSASSVSERIEASDDVVSLGQSGSVNTVSGQQHTTNQDYNSVPTTANMNQSASEHVPADSLSALLGRQVQQPAQHTSQPQSAQQSSEQYYSSSQATQQQQAQSPVNLDEVTIEQQLRDFTDRLSQPNADMSQQPSQSSYTDNIIDNDSDNITANVKLHNSATNYNAQHSNKTNDSQVSSQEFTKMQQEMASIRSLLEHQVSGLMWQDMAQKDPQRAVLVNRLLALGLNDQIADQIAGYVPEQSHESEAWSQATQLIAKQINTTQNDIINRGGVVALVGPTGVGKTTTIAKLAAGFAQVHGNDQVALISTDTFRIAGFEQLATYGKIIGCQVSLAKDSQALDTLLQQYAKKKLILIDTAGMGQRDMRLAEHLTALISNSRVRIRNYLVIAANSQQRVMQENVDRFKKVPLSGCIYTKLDESISIGEIITTSIQNGLPIGYLTDGQRVPEDIKVANAEKLVTLADKMATKSVNNNVSAFRPMPIAPAAIA</sequence>
<evidence type="ECO:0000259" key="15">
    <source>
        <dbReference type="SMART" id="SM00382"/>
    </source>
</evidence>
<evidence type="ECO:0000313" key="17">
    <source>
        <dbReference type="EMBL" id="TYK65623.1"/>
    </source>
</evidence>
<feature type="domain" description="SRP54-type proteins GTP-binding" evidence="16">
    <location>
        <begin position="335"/>
        <end position="528"/>
    </location>
</feature>
<dbReference type="Pfam" id="PF00448">
    <property type="entry name" value="SRP54"/>
    <property type="match status" value="1"/>
</dbReference>
<dbReference type="CDD" id="cd17873">
    <property type="entry name" value="FlhF"/>
    <property type="match status" value="1"/>
</dbReference>
<dbReference type="NCBIfam" id="TIGR03499">
    <property type="entry name" value="FlhF"/>
    <property type="match status" value="1"/>
</dbReference>
<keyword evidence="17" id="KW-0969">Cilium</keyword>
<keyword evidence="17" id="KW-0282">Flagellum</keyword>
<keyword evidence="6" id="KW-0547">Nucleotide-binding</keyword>
<feature type="domain" description="AAA+ ATPase" evidence="15">
    <location>
        <begin position="334"/>
        <end position="492"/>
    </location>
</feature>
<feature type="compositionally biased region" description="Low complexity" evidence="14">
    <location>
        <begin position="132"/>
        <end position="167"/>
    </location>
</feature>
<protein>
    <recommendedName>
        <fullName evidence="3 13">Flagellar biosynthesis protein FlhF</fullName>
    </recommendedName>
</protein>
<dbReference type="SMART" id="SM00962">
    <property type="entry name" value="SRP54"/>
    <property type="match status" value="1"/>
</dbReference>
<dbReference type="PANTHER" id="PTHR43134">
    <property type="entry name" value="SIGNAL RECOGNITION PARTICLE RECEPTOR SUBUNIT ALPHA"/>
    <property type="match status" value="1"/>
</dbReference>
<comment type="subcellular location">
    <subcellularLocation>
        <location evidence="1">Cell membrane</location>
        <topology evidence="1">Peripheral membrane protein</topology>
        <orientation evidence="1">Cytoplasmic side</orientation>
    </subcellularLocation>
</comment>
<keyword evidence="9" id="KW-0342">GTP-binding</keyword>
<evidence type="ECO:0000256" key="4">
    <source>
        <dbReference type="ARBA" id="ARBA00022448"/>
    </source>
</evidence>
<evidence type="ECO:0000256" key="2">
    <source>
        <dbReference type="ARBA" id="ARBA00008531"/>
    </source>
</evidence>
<accession>A0ABY3MWP0</accession>
<dbReference type="Gene3D" id="3.40.50.300">
    <property type="entry name" value="P-loop containing nucleotide triphosphate hydrolases"/>
    <property type="match status" value="1"/>
</dbReference>
<keyword evidence="5" id="KW-1003">Cell membrane</keyword>
<dbReference type="InterPro" id="IPR000897">
    <property type="entry name" value="SRP54_GTPase_dom"/>
</dbReference>
<dbReference type="EMBL" id="PJAI02000009">
    <property type="protein sequence ID" value="TYK65623.1"/>
    <property type="molecule type" value="Genomic_DNA"/>
</dbReference>
<keyword evidence="4" id="KW-0813">Transport</keyword>
<keyword evidence="17" id="KW-0966">Cell projection</keyword>
<keyword evidence="7" id="KW-1005">Bacterial flagellum biogenesis</keyword>
<comment type="function">
    <text evidence="12">Necessary for flagellar biosynthesis. May be involved in translocation of the flagellum.</text>
</comment>
<evidence type="ECO:0000256" key="12">
    <source>
        <dbReference type="ARBA" id="ARBA00025337"/>
    </source>
</evidence>
<evidence type="ECO:0000256" key="3">
    <source>
        <dbReference type="ARBA" id="ARBA00014919"/>
    </source>
</evidence>
<dbReference type="Gene3D" id="1.20.120.1380">
    <property type="entry name" value="Flagellar FlhF biosynthesis protein, N domain"/>
    <property type="match status" value="1"/>
</dbReference>
<dbReference type="Proteomes" id="UP000815846">
    <property type="component" value="Unassembled WGS sequence"/>
</dbReference>
<keyword evidence="10" id="KW-0472">Membrane</keyword>
<dbReference type="InterPro" id="IPR020006">
    <property type="entry name" value="FlhF"/>
</dbReference>
<dbReference type="SUPFAM" id="SSF52540">
    <property type="entry name" value="P-loop containing nucleoside triphosphate hydrolases"/>
    <property type="match status" value="1"/>
</dbReference>
<dbReference type="InterPro" id="IPR027417">
    <property type="entry name" value="P-loop_NTPase"/>
</dbReference>
<feature type="compositionally biased region" description="Polar residues" evidence="14">
    <location>
        <begin position="188"/>
        <end position="204"/>
    </location>
</feature>
<feature type="region of interest" description="Disordered" evidence="14">
    <location>
        <begin position="188"/>
        <end position="211"/>
    </location>
</feature>
<evidence type="ECO:0000259" key="16">
    <source>
        <dbReference type="SMART" id="SM00962"/>
    </source>
</evidence>
<evidence type="ECO:0000256" key="7">
    <source>
        <dbReference type="ARBA" id="ARBA00022795"/>
    </source>
</evidence>
<feature type="compositionally biased region" description="Polar residues" evidence="14">
    <location>
        <begin position="83"/>
        <end position="117"/>
    </location>
</feature>
<name>A0ABY3MWP0_9GAMM</name>
<organism evidence="17 18">
    <name type="scientific">Colwellia echini</name>
    <dbReference type="NCBI Taxonomy" id="1982103"/>
    <lineage>
        <taxon>Bacteria</taxon>
        <taxon>Pseudomonadati</taxon>
        <taxon>Pseudomonadota</taxon>
        <taxon>Gammaproteobacteria</taxon>
        <taxon>Alteromonadales</taxon>
        <taxon>Colwelliaceae</taxon>
        <taxon>Colwellia</taxon>
    </lineage>
</organism>
<reference evidence="17 18" key="1">
    <citation type="submission" date="2019-08" db="EMBL/GenBank/DDBJ databases">
        <title>Microbe sample from Colwellia echini.</title>
        <authorList>
            <person name="Christiansen L."/>
            <person name="Pathiraja D."/>
            <person name="Schultz-Johansen M."/>
            <person name="Choi I.-G."/>
            <person name="Stougaard P."/>
        </authorList>
    </citation>
    <scope>NUCLEOTIDE SEQUENCE [LARGE SCALE GENOMIC DNA]</scope>
    <source>
        <strain evidence="17 18">A3</strain>
    </source>
</reference>
<comment type="similarity">
    <text evidence="2">Belongs to the GTP-binding SRP family.</text>
</comment>
<keyword evidence="18" id="KW-1185">Reference proteome</keyword>
<evidence type="ECO:0000256" key="14">
    <source>
        <dbReference type="SAM" id="MobiDB-lite"/>
    </source>
</evidence>
<evidence type="ECO:0000313" key="18">
    <source>
        <dbReference type="Proteomes" id="UP000815846"/>
    </source>
</evidence>